<accession>A0A3M7S0Z1</accession>
<evidence type="ECO:0000313" key="2">
    <source>
        <dbReference type="EMBL" id="RNA29474.1"/>
    </source>
</evidence>
<dbReference type="EMBL" id="REGN01002218">
    <property type="protein sequence ID" value="RNA29474.1"/>
    <property type="molecule type" value="Genomic_DNA"/>
</dbReference>
<feature type="transmembrane region" description="Helical" evidence="1">
    <location>
        <begin position="40"/>
        <end position="59"/>
    </location>
</feature>
<keyword evidence="1" id="KW-0472">Membrane</keyword>
<gene>
    <name evidence="2" type="ORF">BpHYR1_033947</name>
</gene>
<keyword evidence="1" id="KW-1133">Transmembrane helix</keyword>
<feature type="transmembrane region" description="Helical" evidence="1">
    <location>
        <begin position="65"/>
        <end position="84"/>
    </location>
</feature>
<evidence type="ECO:0000256" key="1">
    <source>
        <dbReference type="SAM" id="Phobius"/>
    </source>
</evidence>
<keyword evidence="1" id="KW-0812">Transmembrane</keyword>
<sequence length="271" mass="30998">MRLMFIFPVMHYLIFMIQRHDSSLILETYVSLHVAGTGPFGFAIVFFGPAVVLFVLALVAGTGPFGFAIVFFGPAVVLFVLAFVSGTGPFRFAIVFLGPEIALFGHEIVTGAGPFDYFCLCFSIFLAHKQHFVSLHGAGHVLFNSLLHYLHLKQIIHLVFLSYHHLEKCLRKIFGPKSQFYYEAACCTWRKCLRMEGHREVCTILSVIRLFLSILKAKQREKVKVIEDIPLRKIDTLLDTNRNKCWKEMSRYSFVNLFIERNQTTHQGDID</sequence>
<protein>
    <submittedName>
        <fullName evidence="2">Uncharacterized protein</fullName>
    </submittedName>
</protein>
<organism evidence="2 3">
    <name type="scientific">Brachionus plicatilis</name>
    <name type="common">Marine rotifer</name>
    <name type="synonym">Brachionus muelleri</name>
    <dbReference type="NCBI Taxonomy" id="10195"/>
    <lineage>
        <taxon>Eukaryota</taxon>
        <taxon>Metazoa</taxon>
        <taxon>Spiralia</taxon>
        <taxon>Gnathifera</taxon>
        <taxon>Rotifera</taxon>
        <taxon>Eurotatoria</taxon>
        <taxon>Monogononta</taxon>
        <taxon>Pseudotrocha</taxon>
        <taxon>Ploima</taxon>
        <taxon>Brachionidae</taxon>
        <taxon>Brachionus</taxon>
    </lineage>
</organism>
<dbReference type="Proteomes" id="UP000276133">
    <property type="component" value="Unassembled WGS sequence"/>
</dbReference>
<reference evidence="2 3" key="1">
    <citation type="journal article" date="2018" name="Sci. Rep.">
        <title>Genomic signatures of local adaptation to the degree of environmental predictability in rotifers.</title>
        <authorList>
            <person name="Franch-Gras L."/>
            <person name="Hahn C."/>
            <person name="Garcia-Roger E.M."/>
            <person name="Carmona M.J."/>
            <person name="Serra M."/>
            <person name="Gomez A."/>
        </authorList>
    </citation>
    <scope>NUCLEOTIDE SEQUENCE [LARGE SCALE GENOMIC DNA]</scope>
    <source>
        <strain evidence="2">HYR1</strain>
    </source>
</reference>
<name>A0A3M7S0Z1_BRAPC</name>
<proteinExistence type="predicted"/>
<dbReference type="AlphaFoldDB" id="A0A3M7S0Z1"/>
<comment type="caution">
    <text evidence="2">The sequence shown here is derived from an EMBL/GenBank/DDBJ whole genome shotgun (WGS) entry which is preliminary data.</text>
</comment>
<keyword evidence="3" id="KW-1185">Reference proteome</keyword>
<evidence type="ECO:0000313" key="3">
    <source>
        <dbReference type="Proteomes" id="UP000276133"/>
    </source>
</evidence>